<dbReference type="InterPro" id="IPR001041">
    <property type="entry name" value="2Fe-2S_ferredoxin-type"/>
</dbReference>
<organism evidence="19 20">
    <name type="scientific">Colocasia esculenta</name>
    <name type="common">Wild taro</name>
    <name type="synonym">Arum esculentum</name>
    <dbReference type="NCBI Taxonomy" id="4460"/>
    <lineage>
        <taxon>Eukaryota</taxon>
        <taxon>Viridiplantae</taxon>
        <taxon>Streptophyta</taxon>
        <taxon>Embryophyta</taxon>
        <taxon>Tracheophyta</taxon>
        <taxon>Spermatophyta</taxon>
        <taxon>Magnoliopsida</taxon>
        <taxon>Liliopsida</taxon>
        <taxon>Araceae</taxon>
        <taxon>Aroideae</taxon>
        <taxon>Colocasieae</taxon>
        <taxon>Colocasia</taxon>
    </lineage>
</organism>
<keyword evidence="20" id="KW-1185">Reference proteome</keyword>
<dbReference type="Gene3D" id="3.10.20.30">
    <property type="match status" value="1"/>
</dbReference>
<evidence type="ECO:0000256" key="16">
    <source>
        <dbReference type="ARBA" id="ARBA00023291"/>
    </source>
</evidence>
<keyword evidence="15" id="KW-0411">Iron-sulfur</keyword>
<dbReference type="PANTHER" id="PTHR11921:SF29">
    <property type="entry name" value="SUCCINATE DEHYDROGENASE [UBIQUINONE] IRON-SULFUR SUBUNIT, MITOCHONDRIAL"/>
    <property type="match status" value="1"/>
</dbReference>
<dbReference type="FunFam" id="3.10.20.30:FF:000007">
    <property type="entry name" value="Succinate dehydrogenase [ubiquinone] iron-sulfur subunit, mitochondrial"/>
    <property type="match status" value="1"/>
</dbReference>
<accession>A0A843XX29</accession>
<dbReference type="GO" id="GO:0005743">
    <property type="term" value="C:mitochondrial inner membrane"/>
    <property type="evidence" value="ECO:0007669"/>
    <property type="project" value="UniProtKB-SubCell"/>
</dbReference>
<dbReference type="OrthoDB" id="1714450at2759"/>
<protein>
    <recommendedName>
        <fullName evidence="8">succinate dehydrogenase</fullName>
        <ecNumber evidence="8">1.3.5.1</ecNumber>
    </recommendedName>
</protein>
<evidence type="ECO:0000256" key="12">
    <source>
        <dbReference type="ARBA" id="ARBA00022723"/>
    </source>
</evidence>
<evidence type="ECO:0000256" key="10">
    <source>
        <dbReference type="ARBA" id="ARBA00022532"/>
    </source>
</evidence>
<dbReference type="GO" id="GO:0009055">
    <property type="term" value="F:electron transfer activity"/>
    <property type="evidence" value="ECO:0007669"/>
    <property type="project" value="InterPro"/>
</dbReference>
<evidence type="ECO:0000259" key="18">
    <source>
        <dbReference type="PROSITE" id="PS51085"/>
    </source>
</evidence>
<comment type="cofactor">
    <cofactor evidence="2">
        <name>[4Fe-4S] cluster</name>
        <dbReference type="ChEBI" id="CHEBI:49883"/>
    </cofactor>
</comment>
<evidence type="ECO:0000256" key="4">
    <source>
        <dbReference type="ARBA" id="ARBA00004443"/>
    </source>
</evidence>
<dbReference type="NCBIfam" id="TIGR00384">
    <property type="entry name" value="dhsB"/>
    <property type="match status" value="1"/>
</dbReference>
<sequence>RHHGGNIISHQGALLYLQTQGHSTVVASEAVPSSATGKKAPNMKTFQIYRWSPEDAGKPKLEEFQIDLNECGPMILDALIQIKNEVDPSLTFRRSCREGICGSCVMNIDGDNGLACLTKIKKDQAGPMMITPLPHMFVMKDLVVDMTNFYAQYKSVEPWLKRKDSPPVDLGPGRPHDDHAAVAHVRHEGSGGGHDQLIRAVQERGAVAEAQGLTARAWQGDPLEKEGPGKAGRHVRVHPLRLLQYLLPQLLVESRALPWPCRPSPCPPMPSYQVN</sequence>
<evidence type="ECO:0000256" key="6">
    <source>
        <dbReference type="ARBA" id="ARBA00009433"/>
    </source>
</evidence>
<evidence type="ECO:0000256" key="1">
    <source>
        <dbReference type="ARBA" id="ARBA00001927"/>
    </source>
</evidence>
<dbReference type="Pfam" id="PF13085">
    <property type="entry name" value="Fer2_3"/>
    <property type="match status" value="1"/>
</dbReference>
<dbReference type="InterPro" id="IPR050573">
    <property type="entry name" value="SDH/FRD_Iron-Sulfur"/>
</dbReference>
<feature type="non-terminal residue" evidence="19">
    <location>
        <position position="1"/>
    </location>
</feature>
<evidence type="ECO:0000256" key="7">
    <source>
        <dbReference type="ARBA" id="ARBA00011313"/>
    </source>
</evidence>
<dbReference type="PROSITE" id="PS51085">
    <property type="entry name" value="2FE2S_FER_2"/>
    <property type="match status" value="1"/>
</dbReference>
<comment type="subcellular location">
    <subcellularLocation>
        <location evidence="4">Mitochondrion inner membrane</location>
        <topology evidence="4">Peripheral membrane protein</topology>
        <orientation evidence="4">Matrix side</orientation>
    </subcellularLocation>
</comment>
<dbReference type="EMBL" id="NMUH01016625">
    <property type="protein sequence ID" value="MQM23510.1"/>
    <property type="molecule type" value="Genomic_DNA"/>
</dbReference>
<keyword evidence="9" id="KW-0004">4Fe-4S</keyword>
<evidence type="ECO:0000256" key="14">
    <source>
        <dbReference type="ARBA" id="ARBA00023004"/>
    </source>
</evidence>
<evidence type="ECO:0000256" key="2">
    <source>
        <dbReference type="ARBA" id="ARBA00001966"/>
    </source>
</evidence>
<comment type="subunit">
    <text evidence="7">Component of complex II composed of eight subunits in plants: four classical SDH subunits SDH1, SDH2, SDH3 and SDH4 (a flavoprotein (FP), an iron-sulfur protein (IP), and a cytochrome b composed of a large and a small subunit.), as well as four subunits unknown in mitochondria from bacteria and heterotrophic eukaryotes.</text>
</comment>
<comment type="similarity">
    <text evidence="6">Belongs to the succinate dehydrogenase/fumarate reductase iron-sulfur protein family.</text>
</comment>
<evidence type="ECO:0000256" key="11">
    <source>
        <dbReference type="ARBA" id="ARBA00022714"/>
    </source>
</evidence>
<evidence type="ECO:0000256" key="9">
    <source>
        <dbReference type="ARBA" id="ARBA00022485"/>
    </source>
</evidence>
<dbReference type="GO" id="GO:0051538">
    <property type="term" value="F:3 iron, 4 sulfur cluster binding"/>
    <property type="evidence" value="ECO:0007669"/>
    <property type="project" value="UniProtKB-KW"/>
</dbReference>
<evidence type="ECO:0000256" key="17">
    <source>
        <dbReference type="ARBA" id="ARBA00034078"/>
    </source>
</evidence>
<evidence type="ECO:0000256" key="15">
    <source>
        <dbReference type="ARBA" id="ARBA00023014"/>
    </source>
</evidence>
<dbReference type="CDD" id="cd00207">
    <property type="entry name" value="fer2"/>
    <property type="match status" value="1"/>
</dbReference>
<comment type="function">
    <text evidence="3">Iron-sulfur protein (IP) subunit of succinate dehydrogenase (SDH) that is involved in complex II of the mitochondrial electron transport chain and is responsible for transferring electrons from succinate to ubiquinone (coenzyme Q).</text>
</comment>
<dbReference type="GO" id="GO:0051537">
    <property type="term" value="F:2 iron, 2 sulfur cluster binding"/>
    <property type="evidence" value="ECO:0007669"/>
    <property type="project" value="UniProtKB-KW"/>
</dbReference>
<keyword evidence="12" id="KW-0479">Metal-binding</keyword>
<dbReference type="PANTHER" id="PTHR11921">
    <property type="entry name" value="SUCCINATE DEHYDROGENASE IRON-SULFUR PROTEIN"/>
    <property type="match status" value="1"/>
</dbReference>
<keyword evidence="14" id="KW-0408">Iron</keyword>
<dbReference type="GO" id="GO:0006099">
    <property type="term" value="P:tricarboxylic acid cycle"/>
    <property type="evidence" value="ECO:0007669"/>
    <property type="project" value="UniProtKB-UniPathway"/>
</dbReference>
<proteinExistence type="inferred from homology"/>
<comment type="pathway">
    <text evidence="5">Carbohydrate metabolism; tricarboxylic acid cycle; fumarate from succinate (eukaryal route): step 1/1.</text>
</comment>
<dbReference type="InterPro" id="IPR004489">
    <property type="entry name" value="Succ_DH/fum_Rdtase_Fe-S"/>
</dbReference>
<dbReference type="GO" id="GO:0051539">
    <property type="term" value="F:4 iron, 4 sulfur cluster binding"/>
    <property type="evidence" value="ECO:0007669"/>
    <property type="project" value="UniProtKB-KW"/>
</dbReference>
<dbReference type="InterPro" id="IPR025192">
    <property type="entry name" value="Succ_DH/fum_Rdtase_N"/>
</dbReference>
<evidence type="ECO:0000256" key="5">
    <source>
        <dbReference type="ARBA" id="ARBA00004788"/>
    </source>
</evidence>
<keyword evidence="16" id="KW-0003">3Fe-4S</keyword>
<dbReference type="PROSITE" id="PS00197">
    <property type="entry name" value="2FE2S_FER_1"/>
    <property type="match status" value="1"/>
</dbReference>
<evidence type="ECO:0000313" key="19">
    <source>
        <dbReference type="EMBL" id="MQM23510.1"/>
    </source>
</evidence>
<dbReference type="AlphaFoldDB" id="A0A843XX29"/>
<dbReference type="GO" id="GO:0022904">
    <property type="term" value="P:respiratory electron transport chain"/>
    <property type="evidence" value="ECO:0007669"/>
    <property type="project" value="TreeGrafter"/>
</dbReference>
<dbReference type="GO" id="GO:0008177">
    <property type="term" value="F:succinate dehydrogenase (quinone) activity"/>
    <property type="evidence" value="ECO:0007669"/>
    <property type="project" value="UniProtKB-EC"/>
</dbReference>
<comment type="cofactor">
    <cofactor evidence="1">
        <name>[3Fe-4S] cluster</name>
        <dbReference type="ChEBI" id="CHEBI:21137"/>
    </cofactor>
</comment>
<evidence type="ECO:0000256" key="3">
    <source>
        <dbReference type="ARBA" id="ARBA00002787"/>
    </source>
</evidence>
<evidence type="ECO:0000256" key="8">
    <source>
        <dbReference type="ARBA" id="ARBA00012792"/>
    </source>
</evidence>
<keyword evidence="13" id="KW-0560">Oxidoreductase</keyword>
<gene>
    <name evidence="19" type="ORF">Taro_056575</name>
</gene>
<dbReference type="GO" id="GO:0046872">
    <property type="term" value="F:metal ion binding"/>
    <property type="evidence" value="ECO:0007669"/>
    <property type="project" value="UniProtKB-KW"/>
</dbReference>
<dbReference type="GO" id="GO:0045273">
    <property type="term" value="C:respiratory chain complex II (succinate dehydrogenase)"/>
    <property type="evidence" value="ECO:0007669"/>
    <property type="project" value="UniProtKB-ARBA"/>
</dbReference>
<dbReference type="Proteomes" id="UP000652761">
    <property type="component" value="Unassembled WGS sequence"/>
</dbReference>
<dbReference type="SUPFAM" id="SSF54292">
    <property type="entry name" value="2Fe-2S ferredoxin-like"/>
    <property type="match status" value="1"/>
</dbReference>
<keyword evidence="10" id="KW-0816">Tricarboxylic acid cycle</keyword>
<comment type="cofactor">
    <cofactor evidence="17">
        <name>[2Fe-2S] cluster</name>
        <dbReference type="ChEBI" id="CHEBI:190135"/>
    </cofactor>
</comment>
<reference evidence="19" key="1">
    <citation type="submission" date="2017-07" db="EMBL/GenBank/DDBJ databases">
        <title>Taro Niue Genome Assembly and Annotation.</title>
        <authorList>
            <person name="Atibalentja N."/>
            <person name="Keating K."/>
            <person name="Fields C.J."/>
        </authorList>
    </citation>
    <scope>NUCLEOTIDE SEQUENCE</scope>
    <source>
        <strain evidence="19">Niue_2</strain>
        <tissue evidence="19">Leaf</tissue>
    </source>
</reference>
<dbReference type="InterPro" id="IPR006058">
    <property type="entry name" value="2Fe2S_fd_BS"/>
</dbReference>
<name>A0A843XX29_COLES</name>
<dbReference type="UniPathway" id="UPA00223">
    <property type="reaction ID" value="UER01006"/>
</dbReference>
<dbReference type="InterPro" id="IPR036010">
    <property type="entry name" value="2Fe-2S_ferredoxin-like_sf"/>
</dbReference>
<dbReference type="EC" id="1.3.5.1" evidence="8"/>
<keyword evidence="11" id="KW-0001">2Fe-2S</keyword>
<feature type="domain" description="2Fe-2S ferredoxin-type" evidence="18">
    <location>
        <begin position="47"/>
        <end position="136"/>
    </location>
</feature>
<comment type="caution">
    <text evidence="19">The sequence shown here is derived from an EMBL/GenBank/DDBJ whole genome shotgun (WGS) entry which is preliminary data.</text>
</comment>
<evidence type="ECO:0000256" key="13">
    <source>
        <dbReference type="ARBA" id="ARBA00023002"/>
    </source>
</evidence>
<evidence type="ECO:0000313" key="20">
    <source>
        <dbReference type="Proteomes" id="UP000652761"/>
    </source>
</evidence>
<dbReference type="InterPro" id="IPR012675">
    <property type="entry name" value="Beta-grasp_dom_sf"/>
</dbReference>